<dbReference type="AlphaFoldDB" id="A0A645H1V7"/>
<accession>A0A645H1V7</accession>
<evidence type="ECO:0008006" key="2">
    <source>
        <dbReference type="Google" id="ProtNLM"/>
    </source>
</evidence>
<sequence length="181" mass="17856">MANSMVSDITRIIIKQQISNALGVGGVGGGSGLMGLIGSGIGMIGGSGAVASAASALPGDSLDNFLSLSGLVANAKGGVYDSISLSAYRNQVIDKPSFFAFAKGGVPSLGVGGEAGPEAIMPLTRAPDGNLGVRAMSGGGGRGNTTNIINVHMPPGASRETALQFGRTVGRQIAIAQSRNG</sequence>
<comment type="caution">
    <text evidence="1">The sequence shown here is derived from an EMBL/GenBank/DDBJ whole genome shotgun (WGS) entry which is preliminary data.</text>
</comment>
<protein>
    <recommendedName>
        <fullName evidence="2">Phage tail tape measure protein domain-containing protein</fullName>
    </recommendedName>
</protein>
<proteinExistence type="predicted"/>
<reference evidence="1" key="1">
    <citation type="submission" date="2019-08" db="EMBL/GenBank/DDBJ databases">
        <authorList>
            <person name="Kucharzyk K."/>
            <person name="Murdoch R.W."/>
            <person name="Higgins S."/>
            <person name="Loffler F."/>
        </authorList>
    </citation>
    <scope>NUCLEOTIDE SEQUENCE</scope>
</reference>
<gene>
    <name evidence="1" type="ORF">SDC9_180484</name>
</gene>
<organism evidence="1">
    <name type="scientific">bioreactor metagenome</name>
    <dbReference type="NCBI Taxonomy" id="1076179"/>
    <lineage>
        <taxon>unclassified sequences</taxon>
        <taxon>metagenomes</taxon>
        <taxon>ecological metagenomes</taxon>
    </lineage>
</organism>
<dbReference type="EMBL" id="VSSQ01085297">
    <property type="protein sequence ID" value="MPN33001.1"/>
    <property type="molecule type" value="Genomic_DNA"/>
</dbReference>
<evidence type="ECO:0000313" key="1">
    <source>
        <dbReference type="EMBL" id="MPN33001.1"/>
    </source>
</evidence>
<name>A0A645H1V7_9ZZZZ</name>